<name>A0A9W6VW46_9ACTN</name>
<comment type="caution">
    <text evidence="2">The sequence shown here is derived from an EMBL/GenBank/DDBJ whole genome shotgun (WGS) entry which is preliminary data.</text>
</comment>
<feature type="region of interest" description="Disordered" evidence="1">
    <location>
        <begin position="1"/>
        <end position="30"/>
    </location>
</feature>
<dbReference type="Pfam" id="PF05119">
    <property type="entry name" value="Terminase_4"/>
    <property type="match status" value="1"/>
</dbReference>
<reference evidence="2" key="1">
    <citation type="submission" date="2023-03" db="EMBL/GenBank/DDBJ databases">
        <title>Actinoallomurus iriomotensis NBRC 103681.</title>
        <authorList>
            <person name="Ichikawa N."/>
            <person name="Sato H."/>
            <person name="Tonouchi N."/>
        </authorList>
    </citation>
    <scope>NUCLEOTIDE SEQUENCE</scope>
    <source>
        <strain evidence="2">NBRC 103681</strain>
    </source>
</reference>
<evidence type="ECO:0000313" key="2">
    <source>
        <dbReference type="EMBL" id="GLY81849.1"/>
    </source>
</evidence>
<dbReference type="Proteomes" id="UP001165135">
    <property type="component" value="Unassembled WGS sequence"/>
</dbReference>
<evidence type="ECO:0000256" key="1">
    <source>
        <dbReference type="SAM" id="MobiDB-lite"/>
    </source>
</evidence>
<accession>A0A9W6VW46</accession>
<gene>
    <name evidence="2" type="ORF">Airi01_101160</name>
</gene>
<feature type="region of interest" description="Disordered" evidence="1">
    <location>
        <begin position="159"/>
        <end position="193"/>
    </location>
</feature>
<dbReference type="EMBL" id="BSTJ01000023">
    <property type="protein sequence ID" value="GLY81849.1"/>
    <property type="molecule type" value="Genomic_DNA"/>
</dbReference>
<protein>
    <recommendedName>
        <fullName evidence="4">Terminase small subunit</fullName>
    </recommendedName>
</protein>
<evidence type="ECO:0008006" key="4">
    <source>
        <dbReference type="Google" id="ProtNLM"/>
    </source>
</evidence>
<sequence>MGGRGPSRKDPEKRQRRNEPVLLVPADDDQELEVLPVEPAPPPAPAGLLKLTRDRWVEFWASPVAKLADRVSDLPALERLFGLYDDLERCARTVRKAGHMIEGSKGQLVMNPLLRHMQTQAAEIRQLEDRFGLSPRARLGLNFTLGQTAKTLADLNSEFVGGGDVDDDDDPRLDDALPGEVVTDDGPSAQRSA</sequence>
<dbReference type="InterPro" id="IPR006448">
    <property type="entry name" value="Phage_term_ssu_P27"/>
</dbReference>
<proteinExistence type="predicted"/>
<dbReference type="RefSeq" id="WP_285636853.1">
    <property type="nucleotide sequence ID" value="NZ_BSTJ01000023.1"/>
</dbReference>
<organism evidence="2 3">
    <name type="scientific">Actinoallomurus iriomotensis</name>
    <dbReference type="NCBI Taxonomy" id="478107"/>
    <lineage>
        <taxon>Bacteria</taxon>
        <taxon>Bacillati</taxon>
        <taxon>Actinomycetota</taxon>
        <taxon>Actinomycetes</taxon>
        <taxon>Streptosporangiales</taxon>
        <taxon>Thermomonosporaceae</taxon>
        <taxon>Actinoallomurus</taxon>
    </lineage>
</organism>
<evidence type="ECO:0000313" key="3">
    <source>
        <dbReference type="Proteomes" id="UP001165135"/>
    </source>
</evidence>
<feature type="compositionally biased region" description="Basic and acidic residues" evidence="1">
    <location>
        <begin position="7"/>
        <end position="19"/>
    </location>
</feature>
<dbReference type="AlphaFoldDB" id="A0A9W6VW46"/>